<proteinExistence type="predicted"/>
<comment type="caution">
    <text evidence="2">The sequence shown here is derived from an EMBL/GenBank/DDBJ whole genome shotgun (WGS) entry which is preliminary data.</text>
</comment>
<keyword evidence="1" id="KW-0812">Transmembrane</keyword>
<feature type="transmembrane region" description="Helical" evidence="1">
    <location>
        <begin position="12"/>
        <end position="34"/>
    </location>
</feature>
<keyword evidence="1" id="KW-0472">Membrane</keyword>
<accession>A0A3Z2RRA2</accession>
<evidence type="ECO:0000313" key="2">
    <source>
        <dbReference type="EMBL" id="ECT0580900.1"/>
    </source>
</evidence>
<protein>
    <submittedName>
        <fullName evidence="2">Uncharacterized protein</fullName>
    </submittedName>
</protein>
<sequence>MFMDELPVYLRLLQYLASSGVIAILTALTGWVFVYRNSRALQKRSETWSIVKNVSDNLKEIESASRKFWIPGDSKEIDAMSFQNEITALLAETERWLNHLKQRINIEGDYKPLIADLFKDATSNIEKAQEYDKSQRTRISVLVSKRAKIIKSLIDESYQKKFLK</sequence>
<dbReference type="AlphaFoldDB" id="A0A3Z2RRA2"/>
<evidence type="ECO:0000256" key="1">
    <source>
        <dbReference type="SAM" id="Phobius"/>
    </source>
</evidence>
<reference evidence="2" key="1">
    <citation type="submission" date="2018-06" db="EMBL/GenBank/DDBJ databases">
        <authorList>
            <consortium name="GenomeTrakr network: Whole genome sequencing for foodborne pathogen traceback"/>
        </authorList>
    </citation>
    <scope>NUCLEOTIDE SEQUENCE</scope>
    <source>
        <strain evidence="2">CFSAN030084</strain>
    </source>
</reference>
<name>A0A3Z2RRA2_SALET</name>
<keyword evidence="1" id="KW-1133">Transmembrane helix</keyword>
<organism evidence="2">
    <name type="scientific">Salmonella enterica I</name>
    <dbReference type="NCBI Taxonomy" id="59201"/>
    <lineage>
        <taxon>Bacteria</taxon>
        <taxon>Pseudomonadati</taxon>
        <taxon>Pseudomonadota</taxon>
        <taxon>Gammaproteobacteria</taxon>
        <taxon>Enterobacterales</taxon>
        <taxon>Enterobacteriaceae</taxon>
        <taxon>Salmonella</taxon>
    </lineage>
</organism>
<gene>
    <name evidence="2" type="ORF">ACV85_03315</name>
</gene>
<dbReference type="EMBL" id="AAKLOM010000003">
    <property type="protein sequence ID" value="ECT0580900.1"/>
    <property type="molecule type" value="Genomic_DNA"/>
</dbReference>